<evidence type="ECO:0000313" key="1">
    <source>
        <dbReference type="EMBL" id="KAI3740228.1"/>
    </source>
</evidence>
<accession>A0ACB9D0U0</accession>
<dbReference type="Proteomes" id="UP001055811">
    <property type="component" value="Linkage Group LG05"/>
</dbReference>
<protein>
    <submittedName>
        <fullName evidence="1">Uncharacterized protein</fullName>
    </submittedName>
</protein>
<name>A0ACB9D0U0_CICIN</name>
<gene>
    <name evidence="1" type="ORF">L2E82_30653</name>
</gene>
<sequence>MNAEIIKKAAVLCRASRVRQRHLFNTIVARKVIDNFRFANRQLALERAEIRSRVLQILSPELFICTKSSHLTRISNLLRLIVQKLVWGC</sequence>
<organism evidence="1 2">
    <name type="scientific">Cichorium intybus</name>
    <name type="common">Chicory</name>
    <dbReference type="NCBI Taxonomy" id="13427"/>
    <lineage>
        <taxon>Eukaryota</taxon>
        <taxon>Viridiplantae</taxon>
        <taxon>Streptophyta</taxon>
        <taxon>Embryophyta</taxon>
        <taxon>Tracheophyta</taxon>
        <taxon>Spermatophyta</taxon>
        <taxon>Magnoliopsida</taxon>
        <taxon>eudicotyledons</taxon>
        <taxon>Gunneridae</taxon>
        <taxon>Pentapetalae</taxon>
        <taxon>asterids</taxon>
        <taxon>campanulids</taxon>
        <taxon>Asterales</taxon>
        <taxon>Asteraceae</taxon>
        <taxon>Cichorioideae</taxon>
        <taxon>Cichorieae</taxon>
        <taxon>Cichoriinae</taxon>
        <taxon>Cichorium</taxon>
    </lineage>
</organism>
<comment type="caution">
    <text evidence="1">The sequence shown here is derived from an EMBL/GenBank/DDBJ whole genome shotgun (WGS) entry which is preliminary data.</text>
</comment>
<dbReference type="EMBL" id="CM042013">
    <property type="protein sequence ID" value="KAI3740228.1"/>
    <property type="molecule type" value="Genomic_DNA"/>
</dbReference>
<reference evidence="2" key="1">
    <citation type="journal article" date="2022" name="Mol. Ecol. Resour.">
        <title>The genomes of chicory, endive, great burdock and yacon provide insights into Asteraceae palaeo-polyploidization history and plant inulin production.</title>
        <authorList>
            <person name="Fan W."/>
            <person name="Wang S."/>
            <person name="Wang H."/>
            <person name="Wang A."/>
            <person name="Jiang F."/>
            <person name="Liu H."/>
            <person name="Zhao H."/>
            <person name="Xu D."/>
            <person name="Zhang Y."/>
        </authorList>
    </citation>
    <scope>NUCLEOTIDE SEQUENCE [LARGE SCALE GENOMIC DNA]</scope>
    <source>
        <strain evidence="2">cv. Punajuju</strain>
    </source>
</reference>
<keyword evidence="2" id="KW-1185">Reference proteome</keyword>
<evidence type="ECO:0000313" key="2">
    <source>
        <dbReference type="Proteomes" id="UP001055811"/>
    </source>
</evidence>
<reference evidence="1 2" key="2">
    <citation type="journal article" date="2022" name="Mol. Ecol. Resour.">
        <title>The genomes of chicory, endive, great burdock and yacon provide insights into Asteraceae paleo-polyploidization history and plant inulin production.</title>
        <authorList>
            <person name="Fan W."/>
            <person name="Wang S."/>
            <person name="Wang H."/>
            <person name="Wang A."/>
            <person name="Jiang F."/>
            <person name="Liu H."/>
            <person name="Zhao H."/>
            <person name="Xu D."/>
            <person name="Zhang Y."/>
        </authorList>
    </citation>
    <scope>NUCLEOTIDE SEQUENCE [LARGE SCALE GENOMIC DNA]</scope>
    <source>
        <strain evidence="2">cv. Punajuju</strain>
        <tissue evidence="1">Leaves</tissue>
    </source>
</reference>
<proteinExistence type="predicted"/>